<dbReference type="RefSeq" id="WP_273619547.1">
    <property type="nucleotide sequence ID" value="NZ_CP117418.1"/>
</dbReference>
<sequence>MAEKLTCGVHHVGLTVPDLDQAHAFFCDVLGFDVVGGRPDYPAIFVSDGTILLTLWRAADPITARAFDRRANIGLHHLSLAVPDDAALDEAWEKISAHPEVVVDMAPEAMRSGSSMRHFLVFIPGGIRLEFATTKIKA</sequence>
<dbReference type="Proteomes" id="UP001218231">
    <property type="component" value="Plasmid unnamed1"/>
</dbReference>
<reference evidence="2 3" key="1">
    <citation type="submission" date="2023-02" db="EMBL/GenBank/DDBJ databases">
        <title>Genome sequence of Novosphingobium humi KACC 19094.</title>
        <authorList>
            <person name="Kim S."/>
            <person name="Heo J."/>
            <person name="Kwon S.-W."/>
        </authorList>
    </citation>
    <scope>NUCLEOTIDE SEQUENCE [LARGE SCALE GENOMIC DNA]</scope>
    <source>
        <strain evidence="2 3">KACC 19094</strain>
        <plasmid evidence="2 3">unnamed1</plasmid>
    </source>
</reference>
<dbReference type="InterPro" id="IPR037523">
    <property type="entry name" value="VOC_core"/>
</dbReference>
<evidence type="ECO:0000259" key="1">
    <source>
        <dbReference type="PROSITE" id="PS51819"/>
    </source>
</evidence>
<dbReference type="Gene3D" id="3.10.180.10">
    <property type="entry name" value="2,3-Dihydroxybiphenyl 1,2-Dioxygenase, domain 1"/>
    <property type="match status" value="1"/>
</dbReference>
<dbReference type="InterPro" id="IPR004360">
    <property type="entry name" value="Glyas_Fos-R_dOase_dom"/>
</dbReference>
<organism evidence="2 3">
    <name type="scientific">Novosphingobium humi</name>
    <dbReference type="NCBI Taxonomy" id="2282397"/>
    <lineage>
        <taxon>Bacteria</taxon>
        <taxon>Pseudomonadati</taxon>
        <taxon>Pseudomonadota</taxon>
        <taxon>Alphaproteobacteria</taxon>
        <taxon>Sphingomonadales</taxon>
        <taxon>Sphingomonadaceae</taxon>
        <taxon>Novosphingobium</taxon>
    </lineage>
</organism>
<protein>
    <submittedName>
        <fullName evidence="2">VOC family protein</fullName>
    </submittedName>
</protein>
<accession>A0ABY7U3T1</accession>
<feature type="domain" description="VOC" evidence="1">
    <location>
        <begin position="8"/>
        <end position="134"/>
    </location>
</feature>
<keyword evidence="3" id="KW-1185">Reference proteome</keyword>
<geneLocation type="plasmid" evidence="2 3">
    <name>unnamed1</name>
</geneLocation>
<keyword evidence="2" id="KW-0614">Plasmid</keyword>
<evidence type="ECO:0000313" key="3">
    <source>
        <dbReference type="Proteomes" id="UP001218231"/>
    </source>
</evidence>
<evidence type="ECO:0000313" key="2">
    <source>
        <dbReference type="EMBL" id="WCT79270.1"/>
    </source>
</evidence>
<gene>
    <name evidence="2" type="ORF">PQ457_19925</name>
</gene>
<dbReference type="Pfam" id="PF00903">
    <property type="entry name" value="Glyoxalase"/>
    <property type="match status" value="1"/>
</dbReference>
<dbReference type="SUPFAM" id="SSF54593">
    <property type="entry name" value="Glyoxalase/Bleomycin resistance protein/Dihydroxybiphenyl dioxygenase"/>
    <property type="match status" value="1"/>
</dbReference>
<dbReference type="InterPro" id="IPR029068">
    <property type="entry name" value="Glyas_Bleomycin-R_OHBP_Dase"/>
</dbReference>
<dbReference type="PROSITE" id="PS51819">
    <property type="entry name" value="VOC"/>
    <property type="match status" value="1"/>
</dbReference>
<dbReference type="EMBL" id="CP117418">
    <property type="protein sequence ID" value="WCT79270.1"/>
    <property type="molecule type" value="Genomic_DNA"/>
</dbReference>
<name>A0ABY7U3T1_9SPHN</name>
<proteinExistence type="predicted"/>